<name>A0A834IYX6_RHYFE</name>
<dbReference type="AlphaFoldDB" id="A0A834IYX6"/>
<evidence type="ECO:0000313" key="1">
    <source>
        <dbReference type="EMBL" id="KAF7286750.1"/>
    </source>
</evidence>
<dbReference type="Proteomes" id="UP000625711">
    <property type="component" value="Unassembled WGS sequence"/>
</dbReference>
<proteinExistence type="predicted"/>
<comment type="caution">
    <text evidence="1">The sequence shown here is derived from an EMBL/GenBank/DDBJ whole genome shotgun (WGS) entry which is preliminary data.</text>
</comment>
<dbReference type="EMBL" id="JAACXV010000022">
    <property type="protein sequence ID" value="KAF7286750.1"/>
    <property type="molecule type" value="Genomic_DNA"/>
</dbReference>
<organism evidence="1 2">
    <name type="scientific">Rhynchophorus ferrugineus</name>
    <name type="common">Red palm weevil</name>
    <name type="synonym">Curculio ferrugineus</name>
    <dbReference type="NCBI Taxonomy" id="354439"/>
    <lineage>
        <taxon>Eukaryota</taxon>
        <taxon>Metazoa</taxon>
        <taxon>Ecdysozoa</taxon>
        <taxon>Arthropoda</taxon>
        <taxon>Hexapoda</taxon>
        <taxon>Insecta</taxon>
        <taxon>Pterygota</taxon>
        <taxon>Neoptera</taxon>
        <taxon>Endopterygota</taxon>
        <taxon>Coleoptera</taxon>
        <taxon>Polyphaga</taxon>
        <taxon>Cucujiformia</taxon>
        <taxon>Curculionidae</taxon>
        <taxon>Dryophthorinae</taxon>
        <taxon>Rhynchophorus</taxon>
    </lineage>
</organism>
<reference evidence="1" key="1">
    <citation type="submission" date="2020-08" db="EMBL/GenBank/DDBJ databases">
        <title>Genome sequencing and assembly of the red palm weevil Rhynchophorus ferrugineus.</title>
        <authorList>
            <person name="Dias G.B."/>
            <person name="Bergman C.M."/>
            <person name="Manee M."/>
        </authorList>
    </citation>
    <scope>NUCLEOTIDE SEQUENCE</scope>
    <source>
        <strain evidence="1">AA-2017</strain>
        <tissue evidence="1">Whole larva</tissue>
    </source>
</reference>
<keyword evidence="2" id="KW-1185">Reference proteome</keyword>
<sequence length="77" mass="8999">MRLEGINVYLLCRPHKRKLRWGGKLQGRRNYKRQADEKTRVPPWQRGVNDLLGNLLRHSAMSAPIGFSLLPVNHARR</sequence>
<evidence type="ECO:0000313" key="2">
    <source>
        <dbReference type="Proteomes" id="UP000625711"/>
    </source>
</evidence>
<accession>A0A834IYX6</accession>
<gene>
    <name evidence="1" type="ORF">GWI33_004373</name>
</gene>
<protein>
    <submittedName>
        <fullName evidence="1">Uncharacterized protein</fullName>
    </submittedName>
</protein>